<comment type="caution">
    <text evidence="7">The sequence shown here is derived from an EMBL/GenBank/DDBJ whole genome shotgun (WGS) entry which is preliminary data.</text>
</comment>
<dbReference type="SMART" id="SM00980">
    <property type="entry name" value="THAP"/>
    <property type="match status" value="1"/>
</dbReference>
<dbReference type="GO" id="GO:0008270">
    <property type="term" value="F:zinc ion binding"/>
    <property type="evidence" value="ECO:0007669"/>
    <property type="project" value="UniProtKB-KW"/>
</dbReference>
<evidence type="ECO:0000256" key="3">
    <source>
        <dbReference type="ARBA" id="ARBA00022833"/>
    </source>
</evidence>
<evidence type="ECO:0000256" key="2">
    <source>
        <dbReference type="ARBA" id="ARBA00022771"/>
    </source>
</evidence>
<dbReference type="InterPro" id="IPR006612">
    <property type="entry name" value="THAP_Znf"/>
</dbReference>
<evidence type="ECO:0000313" key="7">
    <source>
        <dbReference type="EMBL" id="KAK0143153.1"/>
    </source>
</evidence>
<evidence type="ECO:0000256" key="1">
    <source>
        <dbReference type="ARBA" id="ARBA00022723"/>
    </source>
</evidence>
<keyword evidence="3" id="KW-0862">Zinc</keyword>
<evidence type="ECO:0000259" key="6">
    <source>
        <dbReference type="PROSITE" id="PS50950"/>
    </source>
</evidence>
<dbReference type="Proteomes" id="UP001174136">
    <property type="component" value="Unassembled WGS sequence"/>
</dbReference>
<dbReference type="InterPro" id="IPR027805">
    <property type="entry name" value="Transposase_HTH_dom"/>
</dbReference>
<dbReference type="PROSITE" id="PS50950">
    <property type="entry name" value="ZF_THAP"/>
    <property type="match status" value="1"/>
</dbReference>
<dbReference type="AlphaFoldDB" id="A0AA47MMI2"/>
<evidence type="ECO:0000256" key="4">
    <source>
        <dbReference type="ARBA" id="ARBA00023125"/>
    </source>
</evidence>
<keyword evidence="2 5" id="KW-0863">Zinc-finger</keyword>
<keyword evidence="1" id="KW-0479">Metal-binding</keyword>
<sequence length="290" mass="32730">MPMFCVVYGCSNRSTREKENSFFRVPKIVIHKGEKCKKLTEQRCKKWILNLRLRSGGAESVFSRVCSDHFVRGVPSALGDVESVDWAPTVKLGYETTKRTSEASLQREQRMKLKEDQQRRSACAVNMLDLQQTAESPGISPDLMQTAEQPADNLQSEGISGNGTLNYQGYADAGCQTELTMDDIEKMEDVLRQNTTELGDLRTKALDTVQPGLCEPYVTCGPMSVLSKFEQLVLVLLRLRLNLPLKDLAFRFKISLPTASRNFKLSGQSDMYFKLQCQWDSDSHLDVELL</sequence>
<dbReference type="SUPFAM" id="SSF57716">
    <property type="entry name" value="Glucocorticoid receptor-like (DNA-binding domain)"/>
    <property type="match status" value="1"/>
</dbReference>
<feature type="domain" description="THAP-type" evidence="6">
    <location>
        <begin position="1"/>
        <end position="91"/>
    </location>
</feature>
<dbReference type="PANTHER" id="PTHR23080">
    <property type="entry name" value="THAP DOMAIN PROTEIN"/>
    <property type="match status" value="1"/>
</dbReference>
<gene>
    <name evidence="7" type="ORF">N1851_018737</name>
</gene>
<dbReference type="Pfam" id="PF13613">
    <property type="entry name" value="HTH_Tnp_4"/>
    <property type="match status" value="1"/>
</dbReference>
<keyword evidence="4 5" id="KW-0238">DNA-binding</keyword>
<dbReference type="EMBL" id="JAOPHQ010003432">
    <property type="protein sequence ID" value="KAK0143153.1"/>
    <property type="molecule type" value="Genomic_DNA"/>
</dbReference>
<keyword evidence="8" id="KW-1185">Reference proteome</keyword>
<dbReference type="GO" id="GO:0003677">
    <property type="term" value="F:DNA binding"/>
    <property type="evidence" value="ECO:0007669"/>
    <property type="project" value="UniProtKB-UniRule"/>
</dbReference>
<name>A0AA47MMI2_MERPO</name>
<protein>
    <recommendedName>
        <fullName evidence="6">THAP-type domain-containing protein</fullName>
    </recommendedName>
</protein>
<dbReference type="Pfam" id="PF05485">
    <property type="entry name" value="THAP"/>
    <property type="match status" value="1"/>
</dbReference>
<evidence type="ECO:0000313" key="8">
    <source>
        <dbReference type="Proteomes" id="UP001174136"/>
    </source>
</evidence>
<proteinExistence type="predicted"/>
<accession>A0AA47MMI2</accession>
<organism evidence="7 8">
    <name type="scientific">Merluccius polli</name>
    <name type="common">Benguela hake</name>
    <name type="synonym">Merluccius cadenati</name>
    <dbReference type="NCBI Taxonomy" id="89951"/>
    <lineage>
        <taxon>Eukaryota</taxon>
        <taxon>Metazoa</taxon>
        <taxon>Chordata</taxon>
        <taxon>Craniata</taxon>
        <taxon>Vertebrata</taxon>
        <taxon>Euteleostomi</taxon>
        <taxon>Actinopterygii</taxon>
        <taxon>Neopterygii</taxon>
        <taxon>Teleostei</taxon>
        <taxon>Neoteleostei</taxon>
        <taxon>Acanthomorphata</taxon>
        <taxon>Zeiogadaria</taxon>
        <taxon>Gadariae</taxon>
        <taxon>Gadiformes</taxon>
        <taxon>Gadoidei</taxon>
        <taxon>Merlucciidae</taxon>
        <taxon>Merluccius</taxon>
    </lineage>
</organism>
<reference evidence="7" key="1">
    <citation type="journal article" date="2023" name="Front. Mar. Sci.">
        <title>A new Merluccius polli reference genome to investigate the effects of global change in West African waters.</title>
        <authorList>
            <person name="Mateo J.L."/>
            <person name="Blanco-Fernandez C."/>
            <person name="Garcia-Vazquez E."/>
            <person name="Machado-Schiaffino G."/>
        </authorList>
    </citation>
    <scope>NUCLEOTIDE SEQUENCE</scope>
    <source>
        <strain evidence="7">C29</strain>
        <tissue evidence="7">Fin</tissue>
    </source>
</reference>
<evidence type="ECO:0000256" key="5">
    <source>
        <dbReference type="PROSITE-ProRule" id="PRU00309"/>
    </source>
</evidence>